<keyword evidence="4" id="KW-1185">Reference proteome</keyword>
<dbReference type="EMBL" id="FNGS01000006">
    <property type="protein sequence ID" value="SDM41398.1"/>
    <property type="molecule type" value="Genomic_DNA"/>
</dbReference>
<dbReference type="Proteomes" id="UP000198901">
    <property type="component" value="Unassembled WGS sequence"/>
</dbReference>
<organism evidence="3 4">
    <name type="scientific">Siphonobacter aquaeclarae</name>
    <dbReference type="NCBI Taxonomy" id="563176"/>
    <lineage>
        <taxon>Bacteria</taxon>
        <taxon>Pseudomonadati</taxon>
        <taxon>Bacteroidota</taxon>
        <taxon>Cytophagia</taxon>
        <taxon>Cytophagales</taxon>
        <taxon>Cytophagaceae</taxon>
        <taxon>Siphonobacter</taxon>
    </lineage>
</organism>
<reference evidence="3 4" key="1">
    <citation type="submission" date="2016-10" db="EMBL/GenBank/DDBJ databases">
        <authorList>
            <person name="de Groot N.N."/>
        </authorList>
    </citation>
    <scope>NUCLEOTIDE SEQUENCE [LARGE SCALE GENOMIC DNA]</scope>
    <source>
        <strain evidence="3 4">DSM 21668</strain>
    </source>
</reference>
<feature type="coiled-coil region" evidence="2">
    <location>
        <begin position="115"/>
        <end position="142"/>
    </location>
</feature>
<protein>
    <submittedName>
        <fullName evidence="3">Uncharacterized protein</fullName>
    </submittedName>
</protein>
<evidence type="ECO:0000313" key="4">
    <source>
        <dbReference type="Proteomes" id="UP000198901"/>
    </source>
</evidence>
<dbReference type="RefSeq" id="WP_093204796.1">
    <property type="nucleotide sequence ID" value="NZ_FNGS01000006.1"/>
</dbReference>
<feature type="coiled-coil region" evidence="2">
    <location>
        <begin position="629"/>
        <end position="676"/>
    </location>
</feature>
<name>A0A1G9T199_9BACT</name>
<evidence type="ECO:0000313" key="3">
    <source>
        <dbReference type="EMBL" id="SDM41398.1"/>
    </source>
</evidence>
<feature type="coiled-coil region" evidence="2">
    <location>
        <begin position="951"/>
        <end position="1012"/>
    </location>
</feature>
<proteinExistence type="predicted"/>
<dbReference type="OrthoDB" id="1219342at2"/>
<keyword evidence="1 2" id="KW-0175">Coiled coil</keyword>
<accession>A0A1G9T199</accession>
<evidence type="ECO:0000256" key="1">
    <source>
        <dbReference type="ARBA" id="ARBA00023054"/>
    </source>
</evidence>
<evidence type="ECO:0000256" key="2">
    <source>
        <dbReference type="SAM" id="Coils"/>
    </source>
</evidence>
<dbReference type="STRING" id="563176.SAMN04488090_3372"/>
<gene>
    <name evidence="3" type="ORF">SAMN04488090_3372</name>
</gene>
<feature type="coiled-coil region" evidence="2">
    <location>
        <begin position="1231"/>
        <end position="1260"/>
    </location>
</feature>
<sequence>MISDEIAIKFTGAADGLNKVIGGVATGAKEATNAWKEAEKAAKAADAAVTALERDGKKGTDAWKQAKDAAKAARAEAETARKSTELSSMTYTQLSNHVNKLSKELKSLPRDTEAFKQKAKELAAAEKEFAAVKKQVDGIKKSGQDLGEPGLWNKITKGVGGIGVAFKAFFALQIVQFLWDIGKAIFETTGKFEKYETTLSNLLGSQTKAKEAMQALKDIAAKTPFSVDTLTDSYVKMVARGLRPSEEQIKRMGDAAAKMNKPFDQLMEAVLDVSNTERWNEIGIKVSKVGDKIKTNIGGSTKYFDATEQGAMEMAVAFGSTTDAMGLMEKQAGGLTGRWDSITDVFEQVTAAVGERLRPVFLAFLGVMEEGVVFLMEMVKNSRPLVEVFDGLWEACKTLFSALGDLVYDLFPGLKNQTASSTNLMKTLAVAFSVVIAAIQFTVHMVQLVIDGFGMLVNAAKAAAMALTFDMSGAEKAWKDVQAGWKRTGDHLDANAASIKKTLKASFVDYPKEEAAKGMLPVRDAHAKVNKEMTDTQKKELEKRQKAADAARKREMKAIDETYKQEQEALIAKLGTEVERERAKVDLKYELLRRAAERETKAGHELTVKLREIEEQRKADLREVEAKHLAKVKEANEKALAQIAEQEAQTKINSIRDELEREIAKIEAKKQKRLAEIATTLADERYKATLSKAIETEALSEIEKAREDHRVKEAAKEEKAAQKRLEVVKYTIDQQAAAEMALLDFKELQAGTNATKLAAIHKERVDRELFWTKEKLTAERDAELHKAELNIRDTEELKITQKAITDRYHAEDVRAEGEAAEKKKQIDAELTESKKRRAEGFSNAFAAILNGDVSAFAAACDQMVQGEKSAWQKRLQQNMAGYEAIAGMATQAVNFLNQLSQQRLETEMANLKKETDAKIEAARTQEQTELNRLDTEQRAEMDKLEKEWLANELSASELEKLENELVAARQQVNDEYQVWMDAARKAGNRAELDRLESERREELKKVDDTVKANKLGSENLERMEKDLADKKTTINTKYNDALTKKTKSTANEIGKIQNEQAVKEKDMKRQQWKGQQKADMATALINGALGTIKALASGMFPLNLVFAAIVAGLTAVQVAKIKSQPEPTFAHGGFVAQGGKHGARYGDGGIALVDRRSGREVGEMEGDEAIISADQTAANWPLIQQMFTNARTPGMRRKAVMGDRPPMGFRDGGQVFESPYWKKEMYLFGSKKKKEAERAAAEAERQAAEAAAEAEASAAEYGDYASAGGIEGSADAEAAQQAAMEQGMKQLELLEAIATETKAVAGAVLAVKQAVDGNASATYQVRDAVWASAGDTRNALISALSNFG</sequence>
<dbReference type="PANTHER" id="PTHR32083">
    <property type="entry name" value="CILIA AND FLAGELLA-ASSOCIATED PROTEIN 58-RELATED"/>
    <property type="match status" value="1"/>
</dbReference>